<keyword evidence="2" id="KW-1185">Reference proteome</keyword>
<dbReference type="EMBL" id="JYDJ01004311">
    <property type="protein sequence ID" value="KRX28610.1"/>
    <property type="molecule type" value="Genomic_DNA"/>
</dbReference>
<evidence type="ECO:0000313" key="2">
    <source>
        <dbReference type="Proteomes" id="UP000055048"/>
    </source>
</evidence>
<organism evidence="1 2">
    <name type="scientific">Trichinella murrelli</name>
    <dbReference type="NCBI Taxonomy" id="144512"/>
    <lineage>
        <taxon>Eukaryota</taxon>
        <taxon>Metazoa</taxon>
        <taxon>Ecdysozoa</taxon>
        <taxon>Nematoda</taxon>
        <taxon>Enoplea</taxon>
        <taxon>Dorylaimia</taxon>
        <taxon>Trichinellida</taxon>
        <taxon>Trichinellidae</taxon>
        <taxon>Trichinella</taxon>
    </lineage>
</organism>
<gene>
    <name evidence="1" type="ORF">T05_13981</name>
</gene>
<accession>A0A0V0SPE1</accession>
<reference evidence="1 2" key="1">
    <citation type="submission" date="2015-01" db="EMBL/GenBank/DDBJ databases">
        <title>Evolution of Trichinella species and genotypes.</title>
        <authorList>
            <person name="Korhonen P.K."/>
            <person name="Edoardo P."/>
            <person name="Giuseppe L.R."/>
            <person name="Gasser R.B."/>
        </authorList>
    </citation>
    <scope>NUCLEOTIDE SEQUENCE [LARGE SCALE GENOMIC DNA]</scope>
    <source>
        <strain evidence="1">ISS417</strain>
    </source>
</reference>
<proteinExistence type="predicted"/>
<dbReference type="Proteomes" id="UP000055048">
    <property type="component" value="Unassembled WGS sequence"/>
</dbReference>
<comment type="caution">
    <text evidence="1">The sequence shown here is derived from an EMBL/GenBank/DDBJ whole genome shotgun (WGS) entry which is preliminary data.</text>
</comment>
<sequence length="35" mass="3928">MRGCFKAVPFPRGPTFDRVLLLVVDRAILLGRSLI</sequence>
<protein>
    <submittedName>
        <fullName evidence="1">Uncharacterized protein</fullName>
    </submittedName>
</protein>
<evidence type="ECO:0000313" key="1">
    <source>
        <dbReference type="EMBL" id="KRX28610.1"/>
    </source>
</evidence>
<dbReference type="AlphaFoldDB" id="A0A0V0SPE1"/>
<feature type="non-terminal residue" evidence="1">
    <location>
        <position position="35"/>
    </location>
</feature>
<name>A0A0V0SPE1_9BILA</name>